<evidence type="ECO:0000256" key="7">
    <source>
        <dbReference type="ARBA" id="ARBA00022840"/>
    </source>
</evidence>
<dbReference type="InterPro" id="IPR018109">
    <property type="entry name" value="Folylpolyglutamate_synth_CS"/>
</dbReference>
<proteinExistence type="inferred from homology"/>
<dbReference type="InterPro" id="IPR001645">
    <property type="entry name" value="Folylpolyglutamate_synth"/>
</dbReference>
<dbReference type="GO" id="GO:0008841">
    <property type="term" value="F:dihydrofolate synthase activity"/>
    <property type="evidence" value="ECO:0007669"/>
    <property type="project" value="TreeGrafter"/>
</dbReference>
<evidence type="ECO:0000313" key="14">
    <source>
        <dbReference type="EMBL" id="ASW42601.1"/>
    </source>
</evidence>
<comment type="cofactor">
    <cofactor evidence="1">
        <name>Mg(2+)</name>
        <dbReference type="ChEBI" id="CHEBI:18420"/>
    </cofactor>
</comment>
<dbReference type="AlphaFoldDB" id="A0A343JAP3"/>
<evidence type="ECO:0000256" key="9">
    <source>
        <dbReference type="ARBA" id="ARBA00030592"/>
    </source>
</evidence>
<comment type="similarity">
    <text evidence="2 11">Belongs to the folylpolyglutamate synthase family.</text>
</comment>
<dbReference type="InterPro" id="IPR036615">
    <property type="entry name" value="Mur_ligase_C_dom_sf"/>
</dbReference>
<organism evidence="14 15">
    <name type="scientific">Clostridium isatidis</name>
    <dbReference type="NCBI Taxonomy" id="182773"/>
    <lineage>
        <taxon>Bacteria</taxon>
        <taxon>Bacillati</taxon>
        <taxon>Bacillota</taxon>
        <taxon>Clostridia</taxon>
        <taxon>Eubacteriales</taxon>
        <taxon>Clostridiaceae</taxon>
        <taxon>Clostridium</taxon>
    </lineage>
</organism>
<dbReference type="NCBIfam" id="TIGR01499">
    <property type="entry name" value="folC"/>
    <property type="match status" value="1"/>
</dbReference>
<name>A0A343JAP3_9CLOT</name>
<dbReference type="GO" id="GO:0005737">
    <property type="term" value="C:cytoplasm"/>
    <property type="evidence" value="ECO:0007669"/>
    <property type="project" value="TreeGrafter"/>
</dbReference>
<keyword evidence="6 11" id="KW-0547">Nucleotide-binding</keyword>
<evidence type="ECO:0000256" key="5">
    <source>
        <dbReference type="ARBA" id="ARBA00022723"/>
    </source>
</evidence>
<keyword evidence="4 11" id="KW-0436">Ligase</keyword>
<evidence type="ECO:0000313" key="15">
    <source>
        <dbReference type="Proteomes" id="UP000264883"/>
    </source>
</evidence>
<keyword evidence="15" id="KW-1185">Reference proteome</keyword>
<dbReference type="PROSITE" id="PS01011">
    <property type="entry name" value="FOLYLPOLYGLU_SYNT_1"/>
    <property type="match status" value="1"/>
</dbReference>
<evidence type="ECO:0000256" key="4">
    <source>
        <dbReference type="ARBA" id="ARBA00022598"/>
    </source>
</evidence>
<dbReference type="InterPro" id="IPR004101">
    <property type="entry name" value="Mur_ligase_C"/>
</dbReference>
<dbReference type="GO" id="GO:0004326">
    <property type="term" value="F:tetrahydrofolylpolyglutamate synthase activity"/>
    <property type="evidence" value="ECO:0007669"/>
    <property type="project" value="UniProtKB-EC"/>
</dbReference>
<keyword evidence="7 11" id="KW-0067">ATP-binding</keyword>
<feature type="domain" description="Mur ligase C-terminal" evidence="12">
    <location>
        <begin position="299"/>
        <end position="418"/>
    </location>
</feature>
<dbReference type="GO" id="GO:0046872">
    <property type="term" value="F:metal ion binding"/>
    <property type="evidence" value="ECO:0007669"/>
    <property type="project" value="UniProtKB-KW"/>
</dbReference>
<dbReference type="PROSITE" id="PS01012">
    <property type="entry name" value="FOLYLPOLYGLU_SYNT_2"/>
    <property type="match status" value="1"/>
</dbReference>
<dbReference type="EC" id="6.3.2.17" evidence="3"/>
<evidence type="ECO:0000256" key="6">
    <source>
        <dbReference type="ARBA" id="ARBA00022741"/>
    </source>
</evidence>
<dbReference type="SUPFAM" id="SSF53623">
    <property type="entry name" value="MurD-like peptide ligases, catalytic domain"/>
    <property type="match status" value="1"/>
</dbReference>
<dbReference type="RefSeq" id="WP_119864739.1">
    <property type="nucleotide sequence ID" value="NZ_CP016786.1"/>
</dbReference>
<evidence type="ECO:0000256" key="10">
    <source>
        <dbReference type="ARBA" id="ARBA00047493"/>
    </source>
</evidence>
<dbReference type="PIRSF" id="PIRSF001563">
    <property type="entry name" value="Folylpolyglu_synth"/>
    <property type="match status" value="1"/>
</dbReference>
<dbReference type="Gene3D" id="3.90.190.20">
    <property type="entry name" value="Mur ligase, C-terminal domain"/>
    <property type="match status" value="1"/>
</dbReference>
<evidence type="ECO:0000259" key="13">
    <source>
        <dbReference type="Pfam" id="PF08245"/>
    </source>
</evidence>
<comment type="catalytic activity">
    <reaction evidence="10">
        <text>(6S)-5,6,7,8-tetrahydrofolyl-(gamma-L-Glu)(n) + L-glutamate + ATP = (6S)-5,6,7,8-tetrahydrofolyl-(gamma-L-Glu)(n+1) + ADP + phosphate + H(+)</text>
        <dbReference type="Rhea" id="RHEA:10580"/>
        <dbReference type="Rhea" id="RHEA-COMP:14738"/>
        <dbReference type="Rhea" id="RHEA-COMP:14740"/>
        <dbReference type="ChEBI" id="CHEBI:15378"/>
        <dbReference type="ChEBI" id="CHEBI:29985"/>
        <dbReference type="ChEBI" id="CHEBI:30616"/>
        <dbReference type="ChEBI" id="CHEBI:43474"/>
        <dbReference type="ChEBI" id="CHEBI:141005"/>
        <dbReference type="ChEBI" id="CHEBI:456216"/>
        <dbReference type="EC" id="6.3.2.17"/>
    </reaction>
</comment>
<sequence>MKDKDTLEYIKTLRKFGSNYGLERTERLLELLGNPHKKLKLIHIAGTNGKGSTSSIIGSILIKHGYKVGFFNSPHLEKMEETIRINNINIKEEELVNLFKEIRPYVNKVIEEGYSHPTEFEVITCIMFLYLYRQEVDFGIIEVGLGGRMDSTNVIKPIISVITSISVDHINILGSSLKEIAYEKSGIIKENTDVVSAPQKEEVVQVIKNTAKELNSRVDIISIEDGKFIELLREDKLFQRCLIRGKNKNYDIKFPLLGEHQIINLTLGLRVIETLEVLGYIKVNEEKLHEGVKDVSWKGRMEIINENPRFIIDAAHNVEGMEFLKRSIENYFEYDNIYLILGILKDKEIEKMVEIISKLPKEICLVTPYSNRALEAKYLKNIVRKYNKNCIDFCDYNNAINYIKEKAEKNDLIIAAGSIYMIGEIRKLIKK</sequence>
<dbReference type="Proteomes" id="UP000264883">
    <property type="component" value="Chromosome"/>
</dbReference>
<dbReference type="PANTHER" id="PTHR11136:SF0">
    <property type="entry name" value="DIHYDROFOLATE SYNTHETASE-RELATED"/>
    <property type="match status" value="1"/>
</dbReference>
<evidence type="ECO:0000256" key="1">
    <source>
        <dbReference type="ARBA" id="ARBA00001946"/>
    </source>
</evidence>
<accession>A0A343JAP3</accession>
<evidence type="ECO:0000256" key="2">
    <source>
        <dbReference type="ARBA" id="ARBA00008276"/>
    </source>
</evidence>
<dbReference type="FunFam" id="3.40.1190.10:FF:000011">
    <property type="entry name" value="Folylpolyglutamate synthase/dihydrofolate synthase"/>
    <property type="match status" value="1"/>
</dbReference>
<gene>
    <name evidence="14" type="ORF">BEN51_03645</name>
</gene>
<dbReference type="Pfam" id="PF02875">
    <property type="entry name" value="Mur_ligase_C"/>
    <property type="match status" value="1"/>
</dbReference>
<evidence type="ECO:0000256" key="8">
    <source>
        <dbReference type="ARBA" id="ARBA00022842"/>
    </source>
</evidence>
<dbReference type="KEGG" id="cia:BEN51_03645"/>
<protein>
    <recommendedName>
        <fullName evidence="3">tetrahydrofolate synthase</fullName>
        <ecNumber evidence="3">6.3.2.17</ecNumber>
    </recommendedName>
    <alternativeName>
        <fullName evidence="9">Tetrahydrofolylpolyglutamate synthase</fullName>
    </alternativeName>
</protein>
<dbReference type="EMBL" id="CP016786">
    <property type="protein sequence ID" value="ASW42601.1"/>
    <property type="molecule type" value="Genomic_DNA"/>
</dbReference>
<dbReference type="Gene3D" id="3.40.1190.10">
    <property type="entry name" value="Mur-like, catalytic domain"/>
    <property type="match status" value="1"/>
</dbReference>
<evidence type="ECO:0000259" key="12">
    <source>
        <dbReference type="Pfam" id="PF02875"/>
    </source>
</evidence>
<keyword evidence="8" id="KW-0460">Magnesium</keyword>
<dbReference type="PANTHER" id="PTHR11136">
    <property type="entry name" value="FOLYLPOLYGLUTAMATE SYNTHASE-RELATED"/>
    <property type="match status" value="1"/>
</dbReference>
<dbReference type="InterPro" id="IPR013221">
    <property type="entry name" value="Mur_ligase_cen"/>
</dbReference>
<dbReference type="GO" id="GO:0005524">
    <property type="term" value="F:ATP binding"/>
    <property type="evidence" value="ECO:0007669"/>
    <property type="project" value="UniProtKB-KW"/>
</dbReference>
<feature type="domain" description="Mur ligase central" evidence="13">
    <location>
        <begin position="44"/>
        <end position="268"/>
    </location>
</feature>
<dbReference type="InterPro" id="IPR036565">
    <property type="entry name" value="Mur-like_cat_sf"/>
</dbReference>
<dbReference type="Pfam" id="PF08245">
    <property type="entry name" value="Mur_ligase_M"/>
    <property type="match status" value="1"/>
</dbReference>
<evidence type="ECO:0000256" key="3">
    <source>
        <dbReference type="ARBA" id="ARBA00013025"/>
    </source>
</evidence>
<reference evidence="14 15" key="1">
    <citation type="submission" date="2016-08" db="EMBL/GenBank/DDBJ databases">
        <title>Complete Genome Sequence Of The Indigo Reducing Clostridium isatidis DSM15098.</title>
        <authorList>
            <person name="Little G.T."/>
            <person name="Minton N.P."/>
        </authorList>
    </citation>
    <scope>NUCLEOTIDE SEQUENCE [LARGE SCALE GENOMIC DNA]</scope>
    <source>
        <strain evidence="14 15">DSM 15098</strain>
    </source>
</reference>
<evidence type="ECO:0000256" key="11">
    <source>
        <dbReference type="PIRNR" id="PIRNR001563"/>
    </source>
</evidence>
<keyword evidence="5" id="KW-0479">Metal-binding</keyword>
<dbReference type="OrthoDB" id="9809356at2"/>
<dbReference type="SUPFAM" id="SSF53244">
    <property type="entry name" value="MurD-like peptide ligases, peptide-binding domain"/>
    <property type="match status" value="1"/>
</dbReference>